<dbReference type="Proteomes" id="UP001161017">
    <property type="component" value="Unassembled WGS sequence"/>
</dbReference>
<keyword evidence="3" id="KW-1185">Reference proteome</keyword>
<evidence type="ECO:0000313" key="3">
    <source>
        <dbReference type="Proteomes" id="UP001161017"/>
    </source>
</evidence>
<evidence type="ECO:0000256" key="1">
    <source>
        <dbReference type="SAM" id="MobiDB-lite"/>
    </source>
</evidence>
<protein>
    <submittedName>
        <fullName evidence="2">Uncharacterized protein</fullName>
    </submittedName>
</protein>
<feature type="region of interest" description="Disordered" evidence="1">
    <location>
        <begin position="38"/>
        <end position="64"/>
    </location>
</feature>
<reference evidence="2" key="1">
    <citation type="journal article" date="2023" name="Genome Biol. Evol.">
        <title>First Whole Genome Sequence and Flow Cytometry Genome Size Data for the Lichen-Forming Fungus Ramalina farinacea (Ascomycota).</title>
        <authorList>
            <person name="Llewellyn T."/>
            <person name="Mian S."/>
            <person name="Hill R."/>
            <person name="Leitch I.J."/>
            <person name="Gaya E."/>
        </authorList>
    </citation>
    <scope>NUCLEOTIDE SEQUENCE</scope>
    <source>
        <strain evidence="2">LIQ254RAFAR</strain>
    </source>
</reference>
<gene>
    <name evidence="2" type="ORF">OHK93_003361</name>
</gene>
<dbReference type="AlphaFoldDB" id="A0AA43TY50"/>
<organism evidence="2 3">
    <name type="scientific">Ramalina farinacea</name>
    <dbReference type="NCBI Taxonomy" id="258253"/>
    <lineage>
        <taxon>Eukaryota</taxon>
        <taxon>Fungi</taxon>
        <taxon>Dikarya</taxon>
        <taxon>Ascomycota</taxon>
        <taxon>Pezizomycotina</taxon>
        <taxon>Lecanoromycetes</taxon>
        <taxon>OSLEUM clade</taxon>
        <taxon>Lecanoromycetidae</taxon>
        <taxon>Lecanorales</taxon>
        <taxon>Lecanorineae</taxon>
        <taxon>Ramalinaceae</taxon>
        <taxon>Ramalina</taxon>
    </lineage>
</organism>
<feature type="region of interest" description="Disordered" evidence="1">
    <location>
        <begin position="331"/>
        <end position="351"/>
    </location>
</feature>
<evidence type="ECO:0000313" key="2">
    <source>
        <dbReference type="EMBL" id="MDI1492149.1"/>
    </source>
</evidence>
<accession>A0AA43TY50</accession>
<proteinExistence type="predicted"/>
<sequence length="506" mass="57166">MDLHQERCLARAARTQKQCKNQALPDYPFCHIEQHQSQLQHYSAPSQSRPPAYTPAKSNTQPGEDHAATVHFLGDRRQQHPLTRCVGNATVQSAQNRSKAESRMKHHVDNTIRTELQEAISTVGAHFLQQARKENRRRQSILQRISRSQNEVLQVLQQPEQQGSLTSNSSTQALHDISTAVAGLKELQRDQTFTILGQQQEHQQQQLHLLQQRGSIQRDRTQTLIGISTAVAELKHLQVETRNQTSTILGQQQQQLQLLQPGGSAQMQRLVGISTAVAELKELQAETKHQTSTILGQQQQQLQLLQQGHSAQSDRTQTLVGISTTVAELKDLQSETRHHTSTILGRQQEQQEQQQQQLQLLQPGSSAQIQTPDISTAVAELRDVQKEVKDQLAPTLEALRLSPPMEELKRLREDVKSAIAVRGRRKSEDESIRELSTSQQYRDDQTTFMSEIRSVCEGMNERLQVIYQAAKNTSKEPEYGEGTRKVMDCLLGKLEEKKKPVGEVEE</sequence>
<comment type="caution">
    <text evidence="2">The sequence shown here is derived from an EMBL/GenBank/DDBJ whole genome shotgun (WGS) entry which is preliminary data.</text>
</comment>
<dbReference type="EMBL" id="JAPUFD010000017">
    <property type="protein sequence ID" value="MDI1492149.1"/>
    <property type="molecule type" value="Genomic_DNA"/>
</dbReference>
<name>A0AA43TY50_9LECA</name>
<feature type="compositionally biased region" description="Polar residues" evidence="1">
    <location>
        <begin position="38"/>
        <end position="49"/>
    </location>
</feature>